<evidence type="ECO:0000313" key="1">
    <source>
        <dbReference type="EMBL" id="DAE32013.1"/>
    </source>
</evidence>
<dbReference type="EMBL" id="BK059114">
    <property type="protein sequence ID" value="DAE32013.1"/>
    <property type="molecule type" value="Genomic_DNA"/>
</dbReference>
<accession>A0A8S5RLR5</accession>
<proteinExistence type="predicted"/>
<organism evidence="1">
    <name type="scientific">virus sp. ctReX5</name>
    <dbReference type="NCBI Taxonomy" id="2825818"/>
    <lineage>
        <taxon>Viruses</taxon>
    </lineage>
</organism>
<sequence length="32" mass="3693">MHNPTMHERENQPVVKTSVIGRVDIYTPLINC</sequence>
<name>A0A8S5RLR5_9VIRU</name>
<reference evidence="1" key="1">
    <citation type="journal article" date="2021" name="Proc. Natl. Acad. Sci. U.S.A.">
        <title>A Catalog of Tens of Thousands of Viruses from Human Metagenomes Reveals Hidden Associations with Chronic Diseases.</title>
        <authorList>
            <person name="Tisza M.J."/>
            <person name="Buck C.B."/>
        </authorList>
    </citation>
    <scope>NUCLEOTIDE SEQUENCE</scope>
    <source>
        <strain evidence="1">CtReX5</strain>
    </source>
</reference>
<protein>
    <submittedName>
        <fullName evidence="1">Uncharacterized protein</fullName>
    </submittedName>
</protein>